<sequence>MAPTTSLQTFQLTRPPIFSTRSLTSDPMVKSSRPTHMPTWRSTSLAIPGTNKAPTPMAASSSFTSGRRSFASSSFFSPLAAGHGLPSSPLLRVPKLAVNASPRAPLLSWLTGGSTALTLTGSTPRMPMRRST</sequence>
<dbReference type="EMBL" id="CVQH01010302">
    <property type="protein sequence ID" value="CRK19109.1"/>
    <property type="molecule type" value="Genomic_DNA"/>
</dbReference>
<name>A0A0G4LAY6_VERLO</name>
<evidence type="ECO:0000313" key="2">
    <source>
        <dbReference type="EMBL" id="CRK19109.1"/>
    </source>
</evidence>
<protein>
    <submittedName>
        <fullName evidence="2">Uncharacterized protein</fullName>
    </submittedName>
</protein>
<reference evidence="2 3" key="1">
    <citation type="submission" date="2015-05" db="EMBL/GenBank/DDBJ databases">
        <authorList>
            <person name="Wang D.B."/>
            <person name="Wang M."/>
        </authorList>
    </citation>
    <scope>NUCLEOTIDE SEQUENCE [LARGE SCALE GENOMIC DNA]</scope>
    <source>
        <strain evidence="2">VL1</strain>
    </source>
</reference>
<accession>A0A0G4LAY6</accession>
<dbReference type="AlphaFoldDB" id="A0A0G4LAY6"/>
<keyword evidence="3" id="KW-1185">Reference proteome</keyword>
<feature type="non-terminal residue" evidence="2">
    <location>
        <position position="132"/>
    </location>
</feature>
<proteinExistence type="predicted"/>
<gene>
    <name evidence="2" type="ORF">BN1708_017722</name>
</gene>
<feature type="region of interest" description="Disordered" evidence="1">
    <location>
        <begin position="21"/>
        <end position="63"/>
    </location>
</feature>
<evidence type="ECO:0000313" key="3">
    <source>
        <dbReference type="Proteomes" id="UP000044602"/>
    </source>
</evidence>
<organism evidence="2 3">
    <name type="scientific">Verticillium longisporum</name>
    <name type="common">Verticillium dahliae var. longisporum</name>
    <dbReference type="NCBI Taxonomy" id="100787"/>
    <lineage>
        <taxon>Eukaryota</taxon>
        <taxon>Fungi</taxon>
        <taxon>Dikarya</taxon>
        <taxon>Ascomycota</taxon>
        <taxon>Pezizomycotina</taxon>
        <taxon>Sordariomycetes</taxon>
        <taxon>Hypocreomycetidae</taxon>
        <taxon>Glomerellales</taxon>
        <taxon>Plectosphaerellaceae</taxon>
        <taxon>Verticillium</taxon>
    </lineage>
</organism>
<evidence type="ECO:0000256" key="1">
    <source>
        <dbReference type="SAM" id="MobiDB-lite"/>
    </source>
</evidence>
<dbReference type="Proteomes" id="UP000044602">
    <property type="component" value="Unassembled WGS sequence"/>
</dbReference>